<dbReference type="PROSITE" id="PS00595">
    <property type="entry name" value="AA_TRANSFER_CLASS_5"/>
    <property type="match status" value="1"/>
</dbReference>
<proteinExistence type="inferred from homology"/>
<dbReference type="Gene3D" id="3.40.640.10">
    <property type="entry name" value="Type I PLP-dependent aspartate aminotransferase-like (Major domain)"/>
    <property type="match status" value="1"/>
</dbReference>
<dbReference type="InterPro" id="IPR016454">
    <property type="entry name" value="Cysteine_dSase"/>
</dbReference>
<dbReference type="GO" id="GO:0051536">
    <property type="term" value="F:iron-sulfur cluster binding"/>
    <property type="evidence" value="ECO:0007669"/>
    <property type="project" value="UniProtKB-KW"/>
</dbReference>
<feature type="domain" description="Aminotransferase class V" evidence="8">
    <location>
        <begin position="5"/>
        <end position="365"/>
    </location>
</feature>
<sequence>MDREIYLDNSATTKPYDEVIEFVNHISSNVYGNPSSLHIKGIEAERMVKNARGIIAKSLGVSRDEIYFTSGGTEANNLAVAGYLYANPRKGKHIMTTKIEHPSVMEVFNNLSQCGYDVDFIDVDKNGVVLVDDIREKINEETALISVIYINNETGAVQPINEIAKIKNSINRDIVLHVDAVQAYGKIKIAPQKEGIDILTMSSHKIHGPKGVGALYAKRDIKLKPIIFGGGQESQLRSGTENVSGICGFGAAVDITFRSIEESAVHCENLKNMLLDMLKKEVEDAVIISPEGSSPYILNVSFPNVRAEVLLHHLETKNIFVSTGAACSSRKQVLSHVLRAMGIKPEIIEGAIRFSFSAFNTQEDIIRTVEAIKDILPKIRIKRGGRR</sequence>
<keyword evidence="10" id="KW-1185">Reference proteome</keyword>
<dbReference type="GO" id="GO:0046872">
    <property type="term" value="F:metal ion binding"/>
    <property type="evidence" value="ECO:0007669"/>
    <property type="project" value="UniProtKB-KW"/>
</dbReference>
<reference evidence="10" key="1">
    <citation type="submission" date="2018-11" db="EMBL/GenBank/DDBJ databases">
        <title>Genome sequencing of a novel mesophilic and cellulolytic organism within the genus Hungateiclostridium.</title>
        <authorList>
            <person name="Rettenmaier R."/>
            <person name="Liebl W."/>
            <person name="Zverlov V."/>
        </authorList>
    </citation>
    <scope>NUCLEOTIDE SEQUENCE [LARGE SCALE GENOMIC DNA]</scope>
    <source>
        <strain evidence="10">N2K1</strain>
    </source>
</reference>
<dbReference type="PIRSF" id="PIRSF005572">
    <property type="entry name" value="NifS"/>
    <property type="match status" value="1"/>
</dbReference>
<dbReference type="InterPro" id="IPR015422">
    <property type="entry name" value="PyrdxlP-dep_Trfase_small"/>
</dbReference>
<gene>
    <name evidence="9" type="ORF">EFD62_03885</name>
</gene>
<dbReference type="PANTHER" id="PTHR11601:SF50">
    <property type="entry name" value="CYSTEINE DESULFURASE ISCS 2-RELATED"/>
    <property type="match status" value="1"/>
</dbReference>
<dbReference type="Proteomes" id="UP000289166">
    <property type="component" value="Unassembled WGS sequence"/>
</dbReference>
<comment type="similarity">
    <text evidence="2">Belongs to the class-V pyridoxal-phosphate-dependent aminotransferase family. NifS/IscS subfamily.</text>
</comment>
<evidence type="ECO:0000313" key="10">
    <source>
        <dbReference type="Proteomes" id="UP000289166"/>
    </source>
</evidence>
<protein>
    <submittedName>
        <fullName evidence="9">Cysteine desulfurase</fullName>
    </submittedName>
</protein>
<dbReference type="SUPFAM" id="SSF53383">
    <property type="entry name" value="PLP-dependent transferases"/>
    <property type="match status" value="1"/>
</dbReference>
<evidence type="ECO:0000313" key="9">
    <source>
        <dbReference type="EMBL" id="RXE59899.1"/>
    </source>
</evidence>
<organism evidence="9 10">
    <name type="scientific">Acetivibrio mesophilus</name>
    <dbReference type="NCBI Taxonomy" id="2487273"/>
    <lineage>
        <taxon>Bacteria</taxon>
        <taxon>Bacillati</taxon>
        <taxon>Bacillota</taxon>
        <taxon>Clostridia</taxon>
        <taxon>Eubacteriales</taxon>
        <taxon>Oscillospiraceae</taxon>
        <taxon>Acetivibrio</taxon>
    </lineage>
</organism>
<keyword evidence="5" id="KW-0408">Iron</keyword>
<dbReference type="AlphaFoldDB" id="A0A4V1K2D4"/>
<dbReference type="Gene3D" id="3.90.1150.10">
    <property type="entry name" value="Aspartate Aminotransferase, domain 1"/>
    <property type="match status" value="1"/>
</dbReference>
<dbReference type="FunFam" id="3.40.640.10:FF:000084">
    <property type="entry name" value="IscS-like cysteine desulfurase"/>
    <property type="match status" value="1"/>
</dbReference>
<evidence type="ECO:0000259" key="8">
    <source>
        <dbReference type="Pfam" id="PF00266"/>
    </source>
</evidence>
<dbReference type="RefSeq" id="WP_069193429.1">
    <property type="nucleotide sequence ID" value="NZ_RLII01000003.1"/>
</dbReference>
<evidence type="ECO:0000256" key="2">
    <source>
        <dbReference type="ARBA" id="ARBA00006490"/>
    </source>
</evidence>
<keyword evidence="4" id="KW-0663">Pyridoxal phosphate</keyword>
<dbReference type="OrthoDB" id="9808002at2"/>
<keyword evidence="3" id="KW-0479">Metal-binding</keyword>
<evidence type="ECO:0000256" key="6">
    <source>
        <dbReference type="ARBA" id="ARBA00023014"/>
    </source>
</evidence>
<dbReference type="EMBL" id="RLII01000003">
    <property type="protein sequence ID" value="RXE59899.1"/>
    <property type="molecule type" value="Genomic_DNA"/>
</dbReference>
<evidence type="ECO:0000256" key="4">
    <source>
        <dbReference type="ARBA" id="ARBA00022898"/>
    </source>
</evidence>
<evidence type="ECO:0000256" key="1">
    <source>
        <dbReference type="ARBA" id="ARBA00001933"/>
    </source>
</evidence>
<dbReference type="Gene3D" id="1.10.260.50">
    <property type="match status" value="1"/>
</dbReference>
<comment type="caution">
    <text evidence="9">The sequence shown here is derived from an EMBL/GenBank/DDBJ whole genome shotgun (WGS) entry which is preliminary data.</text>
</comment>
<dbReference type="InterPro" id="IPR000192">
    <property type="entry name" value="Aminotrans_V_dom"/>
</dbReference>
<dbReference type="PANTHER" id="PTHR11601">
    <property type="entry name" value="CYSTEINE DESULFURYLASE FAMILY MEMBER"/>
    <property type="match status" value="1"/>
</dbReference>
<comment type="cofactor">
    <cofactor evidence="1 7">
        <name>pyridoxal 5'-phosphate</name>
        <dbReference type="ChEBI" id="CHEBI:597326"/>
    </cofactor>
</comment>
<dbReference type="InterPro" id="IPR015424">
    <property type="entry name" value="PyrdxlP-dep_Trfase"/>
</dbReference>
<dbReference type="Pfam" id="PF00266">
    <property type="entry name" value="Aminotran_5"/>
    <property type="match status" value="1"/>
</dbReference>
<evidence type="ECO:0000256" key="5">
    <source>
        <dbReference type="ARBA" id="ARBA00023004"/>
    </source>
</evidence>
<dbReference type="GO" id="GO:0031071">
    <property type="term" value="F:cysteine desulfurase activity"/>
    <property type="evidence" value="ECO:0007669"/>
    <property type="project" value="UniProtKB-ARBA"/>
</dbReference>
<name>A0A4V1K2D4_9FIRM</name>
<dbReference type="InterPro" id="IPR015421">
    <property type="entry name" value="PyrdxlP-dep_Trfase_major"/>
</dbReference>
<evidence type="ECO:0000256" key="3">
    <source>
        <dbReference type="ARBA" id="ARBA00022723"/>
    </source>
</evidence>
<dbReference type="InterPro" id="IPR020578">
    <property type="entry name" value="Aminotrans_V_PyrdxlP_BS"/>
</dbReference>
<keyword evidence="6" id="KW-0411">Iron-sulfur</keyword>
<evidence type="ECO:0000256" key="7">
    <source>
        <dbReference type="RuleBase" id="RU004504"/>
    </source>
</evidence>
<accession>A0A4V1K2D4</accession>